<protein>
    <submittedName>
        <fullName evidence="2">Uncharacterized protein</fullName>
    </submittedName>
</protein>
<evidence type="ECO:0000256" key="1">
    <source>
        <dbReference type="SAM" id="MobiDB-lite"/>
    </source>
</evidence>
<feature type="region of interest" description="Disordered" evidence="1">
    <location>
        <begin position="69"/>
        <end position="110"/>
    </location>
</feature>
<keyword evidence="3" id="KW-1185">Reference proteome</keyword>
<comment type="caution">
    <text evidence="2">The sequence shown here is derived from an EMBL/GenBank/DDBJ whole genome shotgun (WGS) entry which is preliminary data.</text>
</comment>
<dbReference type="EMBL" id="BMAW01068131">
    <property type="protein sequence ID" value="GFT62907.1"/>
    <property type="molecule type" value="Genomic_DNA"/>
</dbReference>
<accession>A0A8X6PCG8</accession>
<gene>
    <name evidence="2" type="ORF">NPIL_557041</name>
</gene>
<name>A0A8X6PCG8_NEPPI</name>
<sequence>MRQPYPEDLKGSEENKEEERETILRREREGGDPARSVSSDFNAFLPTINQILKICLKVISEKPGRSDAVNRLDAGSEPPSPHVRLHSSERVPKAGHFRLPGRGDGVHRSRIDCRREGEGDKRALASAQGESFIL</sequence>
<feature type="region of interest" description="Disordered" evidence="1">
    <location>
        <begin position="1"/>
        <end position="39"/>
    </location>
</feature>
<reference evidence="2" key="1">
    <citation type="submission" date="2020-08" db="EMBL/GenBank/DDBJ databases">
        <title>Multicomponent nature underlies the extraordinary mechanical properties of spider dragline silk.</title>
        <authorList>
            <person name="Kono N."/>
            <person name="Nakamura H."/>
            <person name="Mori M."/>
            <person name="Yoshida Y."/>
            <person name="Ohtoshi R."/>
            <person name="Malay A.D."/>
            <person name="Moran D.A.P."/>
            <person name="Tomita M."/>
            <person name="Numata K."/>
            <person name="Arakawa K."/>
        </authorList>
    </citation>
    <scope>NUCLEOTIDE SEQUENCE</scope>
</reference>
<organism evidence="2 3">
    <name type="scientific">Nephila pilipes</name>
    <name type="common">Giant wood spider</name>
    <name type="synonym">Nephila maculata</name>
    <dbReference type="NCBI Taxonomy" id="299642"/>
    <lineage>
        <taxon>Eukaryota</taxon>
        <taxon>Metazoa</taxon>
        <taxon>Ecdysozoa</taxon>
        <taxon>Arthropoda</taxon>
        <taxon>Chelicerata</taxon>
        <taxon>Arachnida</taxon>
        <taxon>Araneae</taxon>
        <taxon>Araneomorphae</taxon>
        <taxon>Entelegynae</taxon>
        <taxon>Araneoidea</taxon>
        <taxon>Nephilidae</taxon>
        <taxon>Nephila</taxon>
    </lineage>
</organism>
<evidence type="ECO:0000313" key="3">
    <source>
        <dbReference type="Proteomes" id="UP000887013"/>
    </source>
</evidence>
<dbReference type="Proteomes" id="UP000887013">
    <property type="component" value="Unassembled WGS sequence"/>
</dbReference>
<dbReference type="AlphaFoldDB" id="A0A8X6PCG8"/>
<evidence type="ECO:0000313" key="2">
    <source>
        <dbReference type="EMBL" id="GFT62907.1"/>
    </source>
</evidence>
<proteinExistence type="predicted"/>
<feature type="compositionally biased region" description="Basic and acidic residues" evidence="1">
    <location>
        <begin position="1"/>
        <end position="32"/>
    </location>
</feature>